<feature type="transmembrane region" description="Helical" evidence="1">
    <location>
        <begin position="148"/>
        <end position="172"/>
    </location>
</feature>
<protein>
    <submittedName>
        <fullName evidence="3">Tripartite tricarboxylate transporter TctB family protein</fullName>
    </submittedName>
</protein>
<reference evidence="3 4" key="1">
    <citation type="submission" date="2018-10" db="EMBL/GenBank/DDBJ databases">
        <title>Phylogenomics of Brevibacillus.</title>
        <authorList>
            <person name="Dunlap C."/>
        </authorList>
    </citation>
    <scope>NUCLEOTIDE SEQUENCE [LARGE SCALE GENOMIC DNA]</scope>
    <source>
        <strain evidence="3 4">JCM 15774</strain>
    </source>
</reference>
<name>A0A3M8DBG2_9BACL</name>
<evidence type="ECO:0000259" key="2">
    <source>
        <dbReference type="Pfam" id="PF07331"/>
    </source>
</evidence>
<evidence type="ECO:0000256" key="1">
    <source>
        <dbReference type="SAM" id="Phobius"/>
    </source>
</evidence>
<comment type="caution">
    <text evidence="3">The sequence shown here is derived from an EMBL/GenBank/DDBJ whole genome shotgun (WGS) entry which is preliminary data.</text>
</comment>
<dbReference type="EMBL" id="RHHU01000007">
    <property type="protein sequence ID" value="RNB85372.1"/>
    <property type="molecule type" value="Genomic_DNA"/>
</dbReference>
<keyword evidence="1" id="KW-1133">Transmembrane helix</keyword>
<evidence type="ECO:0000313" key="4">
    <source>
        <dbReference type="Proteomes" id="UP000269573"/>
    </source>
</evidence>
<evidence type="ECO:0000313" key="3">
    <source>
        <dbReference type="EMBL" id="RNB85372.1"/>
    </source>
</evidence>
<dbReference type="AlphaFoldDB" id="A0A3M8DBG2"/>
<sequence>MGIKGLSFMPALLLGCDITIRMCGFVRKINKAELSVACFVFVISIVFLTQSFTYEYQDSVGPGPGYFPVWLSGILLVLSIIYILHCFRNKEVQSDEEPEKVLPQGDALKSFILCIGSMILFVVLFEYVGFVIAGTVFLYILLFKAYRWYVSLGVSLGVSLLLFYLFGTLLGVDLPGIG</sequence>
<keyword evidence="1" id="KW-0472">Membrane</keyword>
<feature type="domain" description="DUF1468" evidence="2">
    <location>
        <begin position="36"/>
        <end position="175"/>
    </location>
</feature>
<accession>A0A3M8DBG2</accession>
<proteinExistence type="predicted"/>
<dbReference type="Proteomes" id="UP000269573">
    <property type="component" value="Unassembled WGS sequence"/>
</dbReference>
<keyword evidence="4" id="KW-1185">Reference proteome</keyword>
<keyword evidence="1" id="KW-0812">Transmembrane</keyword>
<feature type="transmembrane region" description="Helical" evidence="1">
    <location>
        <begin position="36"/>
        <end position="54"/>
    </location>
</feature>
<feature type="transmembrane region" description="Helical" evidence="1">
    <location>
        <begin position="110"/>
        <end position="142"/>
    </location>
</feature>
<dbReference type="Pfam" id="PF07331">
    <property type="entry name" value="TctB"/>
    <property type="match status" value="1"/>
</dbReference>
<organism evidence="3 4">
    <name type="scientific">Brevibacillus nitrificans</name>
    <dbReference type="NCBI Taxonomy" id="651560"/>
    <lineage>
        <taxon>Bacteria</taxon>
        <taxon>Bacillati</taxon>
        <taxon>Bacillota</taxon>
        <taxon>Bacilli</taxon>
        <taxon>Bacillales</taxon>
        <taxon>Paenibacillaceae</taxon>
        <taxon>Brevibacillus</taxon>
    </lineage>
</organism>
<dbReference type="PROSITE" id="PS51257">
    <property type="entry name" value="PROKAR_LIPOPROTEIN"/>
    <property type="match status" value="1"/>
</dbReference>
<feature type="transmembrane region" description="Helical" evidence="1">
    <location>
        <begin position="66"/>
        <end position="84"/>
    </location>
</feature>
<gene>
    <name evidence="3" type="ORF">EDM59_13310</name>
</gene>
<dbReference type="InterPro" id="IPR009936">
    <property type="entry name" value="DUF1468"/>
</dbReference>